<dbReference type="InterPro" id="IPR011009">
    <property type="entry name" value="Kinase-like_dom_sf"/>
</dbReference>
<dbReference type="SUPFAM" id="SSF56112">
    <property type="entry name" value="Protein kinase-like (PK-like)"/>
    <property type="match status" value="1"/>
</dbReference>
<evidence type="ECO:0000313" key="3">
    <source>
        <dbReference type="Proteomes" id="UP000270866"/>
    </source>
</evidence>
<evidence type="ECO:0000313" key="2">
    <source>
        <dbReference type="EMBL" id="RKK18704.1"/>
    </source>
</evidence>
<reference evidence="2 3" key="1">
    <citation type="journal article" date="2018" name="Sci. Rep.">
        <title>Characterisation of pathogen-specific regions and novel effector candidates in Fusarium oxysporum f. sp. cepae.</title>
        <authorList>
            <person name="Armitage A.D."/>
            <person name="Taylor A."/>
            <person name="Sobczyk M.K."/>
            <person name="Baxter L."/>
            <person name="Greenfield B.P."/>
            <person name="Bates H.J."/>
            <person name="Wilson F."/>
            <person name="Jackson A.C."/>
            <person name="Ott S."/>
            <person name="Harrison R.J."/>
            <person name="Clarkson J.P."/>
        </authorList>
    </citation>
    <scope>NUCLEOTIDE SEQUENCE [LARGE SCALE GENOMIC DNA]</scope>
    <source>
        <strain evidence="2 3">FoC_Fus2</strain>
    </source>
</reference>
<name>A0A3L6NLV2_FUSOX</name>
<feature type="domain" description="Protein kinase" evidence="1">
    <location>
        <begin position="111"/>
        <end position="376"/>
    </location>
</feature>
<dbReference type="AlphaFoldDB" id="A0A3L6NLV2"/>
<dbReference type="GO" id="GO:0004672">
    <property type="term" value="F:protein kinase activity"/>
    <property type="evidence" value="ECO:0007669"/>
    <property type="project" value="InterPro"/>
</dbReference>
<sequence length="415" mass="47871">MIDKDSKYFSLSGDIPIGGPSTWQSIDWDQRRVVSVTMDGEQDDESLAIEHFSRHSNQLSPDIHRIYVSHNGEINSTYTDSKNGPTCCVHYPSLHDACPPEEVQIVRRDKLEELERLGPDADLVAYSPCIEGSAKKVVFKYYFLWQYAQMSWKEMNLWMRLPCNPNIVPFDQVVVDELEGRIVGFTSNYVPGGNLEENKSRVFKLKWLQQLIKVVDELNLGHGIAHQDIAPRNLLINESTDSIMLFDFNFAARINCPSSGEGESYVEERNDIKGVIFTTYEIITQDDSLRSIPHEDQNLDNLELKWVTHPEVKLDHPVESYQLMLKEWRERRERDSRSGNVPRLIDWPAMPKPPQKTISLKTVQGQTTSVTVDNWYERRQDIRGRGDKVLNWERPPQRLLDNGIRVLSTGEILNC</sequence>
<evidence type="ECO:0000259" key="1">
    <source>
        <dbReference type="PROSITE" id="PS50011"/>
    </source>
</evidence>
<dbReference type="PROSITE" id="PS50011">
    <property type="entry name" value="PROTEIN_KINASE_DOM"/>
    <property type="match status" value="1"/>
</dbReference>
<organism evidence="2 3">
    <name type="scientific">Fusarium oxysporum f. sp. cepae</name>
    <dbReference type="NCBI Taxonomy" id="396571"/>
    <lineage>
        <taxon>Eukaryota</taxon>
        <taxon>Fungi</taxon>
        <taxon>Dikarya</taxon>
        <taxon>Ascomycota</taxon>
        <taxon>Pezizomycotina</taxon>
        <taxon>Sordariomycetes</taxon>
        <taxon>Hypocreomycetidae</taxon>
        <taxon>Hypocreales</taxon>
        <taxon>Nectriaceae</taxon>
        <taxon>Fusarium</taxon>
        <taxon>Fusarium oxysporum species complex</taxon>
    </lineage>
</organism>
<dbReference type="Proteomes" id="UP000270866">
    <property type="component" value="Unassembled WGS sequence"/>
</dbReference>
<proteinExistence type="predicted"/>
<accession>A0A3L6NLV2</accession>
<gene>
    <name evidence="2" type="ORF">BFJ65_g9001</name>
</gene>
<protein>
    <recommendedName>
        <fullName evidence="1">Protein kinase domain-containing protein</fullName>
    </recommendedName>
</protein>
<dbReference type="EMBL" id="MRCU01000005">
    <property type="protein sequence ID" value="RKK18704.1"/>
    <property type="molecule type" value="Genomic_DNA"/>
</dbReference>
<dbReference type="GO" id="GO:0005524">
    <property type="term" value="F:ATP binding"/>
    <property type="evidence" value="ECO:0007669"/>
    <property type="project" value="InterPro"/>
</dbReference>
<dbReference type="Gene3D" id="1.10.510.10">
    <property type="entry name" value="Transferase(Phosphotransferase) domain 1"/>
    <property type="match status" value="1"/>
</dbReference>
<dbReference type="InterPro" id="IPR000719">
    <property type="entry name" value="Prot_kinase_dom"/>
</dbReference>
<comment type="caution">
    <text evidence="2">The sequence shown here is derived from an EMBL/GenBank/DDBJ whole genome shotgun (WGS) entry which is preliminary data.</text>
</comment>